<protein>
    <submittedName>
        <fullName evidence="8">Cytochrome P450</fullName>
    </submittedName>
</protein>
<accession>A0ABT4NSV2</accession>
<sequence length="410" mass="45202">MTEQSEQTRQCPFDRDMFNDFDFESPEFNEQFDDVINAFAQSCPVAHSNAGHGYKVLNTYQLVKKAAQDWRTFSSAKGYMVNRPEGSSLILPEECDPPYHDSWRKVLNPFLSPTTVAGFEDAITDIADELIDGFIERGECDFVADFSAHLPGRVFFKCIMGVPEQDLPALFEGIDSGTFGPVEERAKHFKFVGDYLADYLSARRSEPPRDDVVDTINAGVDTPDGTPASEADKVAVILDLVFGGLATTTHAMTAAMGYLAENPDLRARLVADHGLIPKAVEEFVRLFSPVIAPARYVTKDATIADVEFKEGEWVALNFAAASRDPELVPNPSVLDIDREEAAHAAFGYGPHRCIGSHLARIELRVTLERILQRIPNFIIKAGTTAVTETSQLRSTTSLQLTFEPGVKATS</sequence>
<dbReference type="InterPro" id="IPR036396">
    <property type="entry name" value="Cyt_P450_sf"/>
</dbReference>
<keyword evidence="3 7" id="KW-0479">Metal-binding</keyword>
<keyword evidence="5 7" id="KW-0408">Iron</keyword>
<dbReference type="InterPro" id="IPR002397">
    <property type="entry name" value="Cyt_P450_B"/>
</dbReference>
<evidence type="ECO:0000256" key="5">
    <source>
        <dbReference type="ARBA" id="ARBA00023004"/>
    </source>
</evidence>
<evidence type="ECO:0000256" key="4">
    <source>
        <dbReference type="ARBA" id="ARBA00023002"/>
    </source>
</evidence>
<keyword evidence="6 7" id="KW-0503">Monooxygenase</keyword>
<keyword evidence="4 7" id="KW-0560">Oxidoreductase</keyword>
<evidence type="ECO:0000313" key="8">
    <source>
        <dbReference type="EMBL" id="MCZ4590460.1"/>
    </source>
</evidence>
<dbReference type="RefSeq" id="WP_269593064.1">
    <property type="nucleotide sequence ID" value="NZ_JAPWIS010000050.1"/>
</dbReference>
<dbReference type="PANTHER" id="PTHR46696">
    <property type="entry name" value="P450, PUTATIVE (EUROFUNG)-RELATED"/>
    <property type="match status" value="1"/>
</dbReference>
<dbReference type="SUPFAM" id="SSF48264">
    <property type="entry name" value="Cytochrome P450"/>
    <property type="match status" value="1"/>
</dbReference>
<dbReference type="Proteomes" id="UP001066327">
    <property type="component" value="Unassembled WGS sequence"/>
</dbReference>
<dbReference type="InterPro" id="IPR017972">
    <property type="entry name" value="Cyt_P450_CS"/>
</dbReference>
<dbReference type="PANTHER" id="PTHR46696:SF6">
    <property type="entry name" value="P450, PUTATIVE (EUROFUNG)-RELATED"/>
    <property type="match status" value="1"/>
</dbReference>
<comment type="similarity">
    <text evidence="1 7">Belongs to the cytochrome P450 family.</text>
</comment>
<evidence type="ECO:0000256" key="2">
    <source>
        <dbReference type="ARBA" id="ARBA00022617"/>
    </source>
</evidence>
<keyword evidence="2 7" id="KW-0349">Heme</keyword>
<dbReference type="InterPro" id="IPR001128">
    <property type="entry name" value="Cyt_P450"/>
</dbReference>
<comment type="caution">
    <text evidence="8">The sequence shown here is derived from an EMBL/GenBank/DDBJ whole genome shotgun (WGS) entry which is preliminary data.</text>
</comment>
<dbReference type="EMBL" id="JAPWIS010000050">
    <property type="protein sequence ID" value="MCZ4590460.1"/>
    <property type="molecule type" value="Genomic_DNA"/>
</dbReference>
<dbReference type="Pfam" id="PF00067">
    <property type="entry name" value="p450"/>
    <property type="match status" value="1"/>
</dbReference>
<gene>
    <name evidence="8" type="ORF">O4328_43770</name>
</gene>
<evidence type="ECO:0000256" key="1">
    <source>
        <dbReference type="ARBA" id="ARBA00010617"/>
    </source>
</evidence>
<organism evidence="8 9">
    <name type="scientific">Rhodococcus opacus</name>
    <name type="common">Nocardia opaca</name>
    <dbReference type="NCBI Taxonomy" id="37919"/>
    <lineage>
        <taxon>Bacteria</taxon>
        <taxon>Bacillati</taxon>
        <taxon>Actinomycetota</taxon>
        <taxon>Actinomycetes</taxon>
        <taxon>Mycobacteriales</taxon>
        <taxon>Nocardiaceae</taxon>
        <taxon>Rhodococcus</taxon>
    </lineage>
</organism>
<evidence type="ECO:0000256" key="6">
    <source>
        <dbReference type="ARBA" id="ARBA00023033"/>
    </source>
</evidence>
<proteinExistence type="inferred from homology"/>
<evidence type="ECO:0000256" key="3">
    <source>
        <dbReference type="ARBA" id="ARBA00022723"/>
    </source>
</evidence>
<dbReference type="PROSITE" id="PS00086">
    <property type="entry name" value="CYTOCHROME_P450"/>
    <property type="match status" value="1"/>
</dbReference>
<keyword evidence="9" id="KW-1185">Reference proteome</keyword>
<name>A0ABT4NSV2_RHOOP</name>
<dbReference type="PRINTS" id="PR00359">
    <property type="entry name" value="BP450"/>
</dbReference>
<evidence type="ECO:0000256" key="7">
    <source>
        <dbReference type="RuleBase" id="RU000461"/>
    </source>
</evidence>
<evidence type="ECO:0000313" key="9">
    <source>
        <dbReference type="Proteomes" id="UP001066327"/>
    </source>
</evidence>
<reference evidence="8" key="1">
    <citation type="submission" date="2022-12" db="EMBL/GenBank/DDBJ databases">
        <authorList>
            <person name="Krivoruchko A.V."/>
            <person name="Elkin A."/>
        </authorList>
    </citation>
    <scope>NUCLEOTIDE SEQUENCE</scope>
    <source>
        <strain evidence="8">IEGM 249</strain>
    </source>
</reference>
<dbReference type="Gene3D" id="1.10.630.10">
    <property type="entry name" value="Cytochrome P450"/>
    <property type="match status" value="1"/>
</dbReference>